<evidence type="ECO:0000313" key="1">
    <source>
        <dbReference type="EMBL" id="MPC74211.1"/>
    </source>
</evidence>
<gene>
    <name evidence="1" type="ORF">E2C01_068563</name>
</gene>
<keyword evidence="2" id="KW-1185">Reference proteome</keyword>
<comment type="caution">
    <text evidence="1">The sequence shown here is derived from an EMBL/GenBank/DDBJ whole genome shotgun (WGS) entry which is preliminary data.</text>
</comment>
<proteinExistence type="predicted"/>
<sequence>MGCTMSVEEKAALAISREIDRQIATESTLRDVKLLLLGKCVCEEGEKPPLTLSEVTPFTGRTELTLCSDYTWSRCTRHTAASPRSPRRLRLIHGAYKILSSTYNYIPLPSLFDTNKHQNITKPHPNTTHGRRLAASPRVTPLITLLPATLTPNRVIEPDSFPVQHARSSY</sequence>
<dbReference type="Proteomes" id="UP000324222">
    <property type="component" value="Unassembled WGS sequence"/>
</dbReference>
<dbReference type="AlphaFoldDB" id="A0A5B7HMR3"/>
<name>A0A5B7HMR3_PORTR</name>
<evidence type="ECO:0000313" key="2">
    <source>
        <dbReference type="Proteomes" id="UP000324222"/>
    </source>
</evidence>
<evidence type="ECO:0008006" key="3">
    <source>
        <dbReference type="Google" id="ProtNLM"/>
    </source>
</evidence>
<protein>
    <recommendedName>
        <fullName evidence="3">Guanine nucleotide-binding protein G(O) subunit alpha</fullName>
    </recommendedName>
</protein>
<organism evidence="1 2">
    <name type="scientific">Portunus trituberculatus</name>
    <name type="common">Swimming crab</name>
    <name type="synonym">Neptunus trituberculatus</name>
    <dbReference type="NCBI Taxonomy" id="210409"/>
    <lineage>
        <taxon>Eukaryota</taxon>
        <taxon>Metazoa</taxon>
        <taxon>Ecdysozoa</taxon>
        <taxon>Arthropoda</taxon>
        <taxon>Crustacea</taxon>
        <taxon>Multicrustacea</taxon>
        <taxon>Malacostraca</taxon>
        <taxon>Eumalacostraca</taxon>
        <taxon>Eucarida</taxon>
        <taxon>Decapoda</taxon>
        <taxon>Pleocyemata</taxon>
        <taxon>Brachyura</taxon>
        <taxon>Eubrachyura</taxon>
        <taxon>Portunoidea</taxon>
        <taxon>Portunidae</taxon>
        <taxon>Portuninae</taxon>
        <taxon>Portunus</taxon>
    </lineage>
</organism>
<reference evidence="1 2" key="1">
    <citation type="submission" date="2019-05" db="EMBL/GenBank/DDBJ databases">
        <title>Another draft genome of Portunus trituberculatus and its Hox gene families provides insights of decapod evolution.</title>
        <authorList>
            <person name="Jeong J.-H."/>
            <person name="Song I."/>
            <person name="Kim S."/>
            <person name="Choi T."/>
            <person name="Kim D."/>
            <person name="Ryu S."/>
            <person name="Kim W."/>
        </authorList>
    </citation>
    <scope>NUCLEOTIDE SEQUENCE [LARGE SCALE GENOMIC DNA]</scope>
    <source>
        <tissue evidence="1">Muscle</tissue>
    </source>
</reference>
<accession>A0A5B7HMR3</accession>
<dbReference type="EMBL" id="VSRR010038464">
    <property type="protein sequence ID" value="MPC74211.1"/>
    <property type="molecule type" value="Genomic_DNA"/>
</dbReference>